<sequence>MSHPETHSNYLDNARLNMERIFLDSTLNLFRYAPTCVISGTLPKTISYKCLQSKQLPHIA</sequence>
<proteinExistence type="predicted"/>
<reference evidence="1 2" key="1">
    <citation type="submission" date="2015-10" db="EMBL/GenBank/DDBJ databases">
        <authorList>
            <person name="Gilbert D.G."/>
        </authorList>
    </citation>
    <scope>NUCLEOTIDE SEQUENCE [LARGE SCALE GENOMIC DNA]</scope>
    <source>
        <strain evidence="1">COMA1</strain>
    </source>
</reference>
<accession>A0A0S4LLW8</accession>
<dbReference type="Proteomes" id="UP000199032">
    <property type="component" value="Unassembled WGS sequence"/>
</dbReference>
<name>A0A0S4LLW8_9BACT</name>
<gene>
    <name evidence="1" type="ORF">COMA1_50178</name>
</gene>
<organism evidence="1 2">
    <name type="scientific">Candidatus Nitrospira nitrosa</name>
    <dbReference type="NCBI Taxonomy" id="1742972"/>
    <lineage>
        <taxon>Bacteria</taxon>
        <taxon>Pseudomonadati</taxon>
        <taxon>Nitrospirota</taxon>
        <taxon>Nitrospiria</taxon>
        <taxon>Nitrospirales</taxon>
        <taxon>Nitrospiraceae</taxon>
        <taxon>Nitrospira</taxon>
    </lineage>
</organism>
<protein>
    <submittedName>
        <fullName evidence="1">Uncharacterized protein</fullName>
    </submittedName>
</protein>
<dbReference type="EMBL" id="CZQA01000011">
    <property type="protein sequence ID" value="CUS38577.1"/>
    <property type="molecule type" value="Genomic_DNA"/>
</dbReference>
<evidence type="ECO:0000313" key="2">
    <source>
        <dbReference type="Proteomes" id="UP000199032"/>
    </source>
</evidence>
<dbReference type="AlphaFoldDB" id="A0A0S4LLW8"/>
<keyword evidence="2" id="KW-1185">Reference proteome</keyword>
<evidence type="ECO:0000313" key="1">
    <source>
        <dbReference type="EMBL" id="CUS38577.1"/>
    </source>
</evidence>
<dbReference type="STRING" id="1742972.COMA1_50178"/>